<dbReference type="PROSITE" id="PS50105">
    <property type="entry name" value="SAM_DOMAIN"/>
    <property type="match status" value="1"/>
</dbReference>
<dbReference type="SUPFAM" id="SSF47769">
    <property type="entry name" value="SAM/Pointed domain"/>
    <property type="match status" value="1"/>
</dbReference>
<feature type="domain" description="SAM" evidence="1">
    <location>
        <begin position="64"/>
        <end position="127"/>
    </location>
</feature>
<dbReference type="EMBL" id="JAODUP010000027">
    <property type="protein sequence ID" value="KAK2167462.1"/>
    <property type="molecule type" value="Genomic_DNA"/>
</dbReference>
<organism evidence="2 3">
    <name type="scientific">Paralvinella palmiformis</name>
    <dbReference type="NCBI Taxonomy" id="53620"/>
    <lineage>
        <taxon>Eukaryota</taxon>
        <taxon>Metazoa</taxon>
        <taxon>Spiralia</taxon>
        <taxon>Lophotrochozoa</taxon>
        <taxon>Annelida</taxon>
        <taxon>Polychaeta</taxon>
        <taxon>Sedentaria</taxon>
        <taxon>Canalipalpata</taxon>
        <taxon>Terebellida</taxon>
        <taxon>Terebelliformia</taxon>
        <taxon>Alvinellidae</taxon>
        <taxon>Paralvinella</taxon>
    </lineage>
</organism>
<accession>A0AAD9KAC4</accession>
<comment type="caution">
    <text evidence="2">The sequence shown here is derived from an EMBL/GenBank/DDBJ whole genome shotgun (WGS) entry which is preliminary data.</text>
</comment>
<sequence length="196" mass="22008">MNSACEKKDPIQSVETYATEKVLPGGISVLAASSAVVLGNGICGLPRPFYTRRWLMGFVPVDQWTVTQVIEWMAVIQLYRYAEVFKHYSIKGRDLKSLNYQKLLDMKINNNKHRTAILVAIDELCGREPSSILLSSVVSNIRSVTDHPPIDCFRLSWKGRTHAADVSVTCADLARCSSLPTVVEEERHDLWNCIRG</sequence>
<dbReference type="Gene3D" id="1.10.150.50">
    <property type="entry name" value="Transcription Factor, Ets-1"/>
    <property type="match status" value="1"/>
</dbReference>
<dbReference type="InterPro" id="IPR013761">
    <property type="entry name" value="SAM/pointed_sf"/>
</dbReference>
<gene>
    <name evidence="2" type="ORF">LSH36_27g01056</name>
</gene>
<dbReference type="Pfam" id="PF00536">
    <property type="entry name" value="SAM_1"/>
    <property type="match status" value="1"/>
</dbReference>
<protein>
    <recommendedName>
        <fullName evidence="1">SAM domain-containing protein</fullName>
    </recommendedName>
</protein>
<evidence type="ECO:0000313" key="2">
    <source>
        <dbReference type="EMBL" id="KAK2167462.1"/>
    </source>
</evidence>
<proteinExistence type="predicted"/>
<evidence type="ECO:0000259" key="1">
    <source>
        <dbReference type="PROSITE" id="PS50105"/>
    </source>
</evidence>
<keyword evidence="3" id="KW-1185">Reference proteome</keyword>
<dbReference type="InterPro" id="IPR001660">
    <property type="entry name" value="SAM"/>
</dbReference>
<dbReference type="AlphaFoldDB" id="A0AAD9KAC4"/>
<reference evidence="2" key="1">
    <citation type="journal article" date="2023" name="Mol. Biol. Evol.">
        <title>Third-Generation Sequencing Reveals the Adaptive Role of the Epigenome in Three Deep-Sea Polychaetes.</title>
        <authorList>
            <person name="Perez M."/>
            <person name="Aroh O."/>
            <person name="Sun Y."/>
            <person name="Lan Y."/>
            <person name="Juniper S.K."/>
            <person name="Young C.R."/>
            <person name="Angers B."/>
            <person name="Qian P.Y."/>
        </authorList>
    </citation>
    <scope>NUCLEOTIDE SEQUENCE</scope>
    <source>
        <strain evidence="2">P08H-3</strain>
    </source>
</reference>
<dbReference type="SMART" id="SM00454">
    <property type="entry name" value="SAM"/>
    <property type="match status" value="1"/>
</dbReference>
<name>A0AAD9KAC4_9ANNE</name>
<dbReference type="Proteomes" id="UP001208570">
    <property type="component" value="Unassembled WGS sequence"/>
</dbReference>
<evidence type="ECO:0000313" key="3">
    <source>
        <dbReference type="Proteomes" id="UP001208570"/>
    </source>
</evidence>